<sequence>MEINIQNGIDKQLQGKQTVPNKFVKTMISIQQFLQPASYSEQGSSRIISIDVLRGIAIFCTCFIHEVSLFLDVNIILKLKMPEALLGYIIGIPSMLFSQWKTLFTIICGMTYAYLGNDALWSVKKLSVECLKRTIVSFIQLPLFFFFNVLLMYIWLLDYYWKKTTYHPFVEKWYNIQITDSAACWFYGCTFCFLHFIAYSVNLIVKTFQRKSTPQHVIYYQRAVIYMIYAIIIGFVTNQVQVSTFKFLKNKYPTTFANVNMLECAASSLGNQFSPNARQGLQNLFISFVSGAQCFVFPLWTNLFFGCMFGCFFRAVMLHRQQVNTQTWMSLRKRYLLVFGFSFVIPLVLWGFQSWITISDIKAGRRTHFQSIKRLATGEFYYNCYMPELVFFDDIFMFLAVFTIFYLFDAQTSKKSIARTDNSLYLRRFSTGSLTCYVFSPVLGGFIRGMLPSFNKQSMYQFFGIELLVFIIQLFMFIGLDYSDWMFTPDWIVSFTAKAFQCKFKCGKFTGGSHLRVKPVNLFEKVDTYEKIGDVETATE</sequence>
<keyword evidence="1 2" id="KW-0812">Transmembrane</keyword>
<dbReference type="Proteomes" id="UP001642409">
    <property type="component" value="Unassembled WGS sequence"/>
</dbReference>
<protein>
    <submittedName>
        <fullName evidence="2">Transmembrane domain-containing protein</fullName>
    </submittedName>
    <submittedName>
        <fullName evidence="3">Transmembrane_domain-containing protein</fullName>
    </submittedName>
</protein>
<keyword evidence="4" id="KW-1185">Reference proteome</keyword>
<dbReference type="EMBL" id="CAXDID020000124">
    <property type="protein sequence ID" value="CAL6033126.1"/>
    <property type="molecule type" value="Genomic_DNA"/>
</dbReference>
<gene>
    <name evidence="3" type="ORF">HINF_LOCUS34821</name>
    <name evidence="2" type="ORF">HINF_LOCUS38157</name>
</gene>
<feature type="transmembrane region" description="Helical" evidence="1">
    <location>
        <begin position="429"/>
        <end position="447"/>
    </location>
</feature>
<feature type="transmembrane region" description="Helical" evidence="1">
    <location>
        <begin position="217"/>
        <end position="237"/>
    </location>
</feature>
<comment type="caution">
    <text evidence="2">The sequence shown here is derived from an EMBL/GenBank/DDBJ whole genome shotgun (WGS) entry which is preliminary data.</text>
</comment>
<feature type="transmembrane region" description="Helical" evidence="1">
    <location>
        <begin position="97"/>
        <end position="115"/>
    </location>
</feature>
<evidence type="ECO:0000313" key="3">
    <source>
        <dbReference type="EMBL" id="CAL6033126.1"/>
    </source>
</evidence>
<evidence type="ECO:0000313" key="2">
    <source>
        <dbReference type="EMBL" id="CAI9950512.1"/>
    </source>
</evidence>
<feature type="transmembrane region" description="Helical" evidence="1">
    <location>
        <begin position="284"/>
        <end position="313"/>
    </location>
</feature>
<feature type="transmembrane region" description="Helical" evidence="1">
    <location>
        <begin position="135"/>
        <end position="156"/>
    </location>
</feature>
<keyword evidence="1" id="KW-1133">Transmembrane helix</keyword>
<organism evidence="2">
    <name type="scientific">Hexamita inflata</name>
    <dbReference type="NCBI Taxonomy" id="28002"/>
    <lineage>
        <taxon>Eukaryota</taxon>
        <taxon>Metamonada</taxon>
        <taxon>Diplomonadida</taxon>
        <taxon>Hexamitidae</taxon>
        <taxon>Hexamitinae</taxon>
        <taxon>Hexamita</taxon>
    </lineage>
</organism>
<feature type="transmembrane region" description="Helical" evidence="1">
    <location>
        <begin position="459"/>
        <end position="480"/>
    </location>
</feature>
<feature type="transmembrane region" description="Helical" evidence="1">
    <location>
        <begin position="334"/>
        <end position="352"/>
    </location>
</feature>
<accession>A0AA86Q6V5</accession>
<feature type="transmembrane region" description="Helical" evidence="1">
    <location>
        <begin position="56"/>
        <end position="77"/>
    </location>
</feature>
<reference evidence="3 4" key="2">
    <citation type="submission" date="2024-07" db="EMBL/GenBank/DDBJ databases">
        <authorList>
            <person name="Akdeniz Z."/>
        </authorList>
    </citation>
    <scope>NUCLEOTIDE SEQUENCE [LARGE SCALE GENOMIC DNA]</scope>
</reference>
<reference evidence="2" key="1">
    <citation type="submission" date="2023-06" db="EMBL/GenBank/DDBJ databases">
        <authorList>
            <person name="Kurt Z."/>
        </authorList>
    </citation>
    <scope>NUCLEOTIDE SEQUENCE</scope>
</reference>
<dbReference type="EMBL" id="CATOUU010000812">
    <property type="protein sequence ID" value="CAI9950512.1"/>
    <property type="molecule type" value="Genomic_DNA"/>
</dbReference>
<feature type="transmembrane region" description="Helical" evidence="1">
    <location>
        <begin position="389"/>
        <end position="408"/>
    </location>
</feature>
<feature type="transmembrane region" description="Helical" evidence="1">
    <location>
        <begin position="185"/>
        <end position="205"/>
    </location>
</feature>
<name>A0AA86Q6V5_9EUKA</name>
<dbReference type="AlphaFoldDB" id="A0AA86Q6V5"/>
<evidence type="ECO:0000313" key="4">
    <source>
        <dbReference type="Proteomes" id="UP001642409"/>
    </source>
</evidence>
<evidence type="ECO:0000256" key="1">
    <source>
        <dbReference type="SAM" id="Phobius"/>
    </source>
</evidence>
<keyword evidence="1" id="KW-0472">Membrane</keyword>
<proteinExistence type="predicted"/>